<reference evidence="3 4" key="1">
    <citation type="submission" date="2019-03" db="EMBL/GenBank/DDBJ databases">
        <authorList>
            <person name="Gaulin E."/>
            <person name="Dumas B."/>
        </authorList>
    </citation>
    <scope>NUCLEOTIDE SEQUENCE [LARGE SCALE GENOMIC DNA]</scope>
    <source>
        <strain evidence="3">CBS 568.67</strain>
    </source>
</reference>
<dbReference type="InterPro" id="IPR050960">
    <property type="entry name" value="AB_hydrolase_4_sf"/>
</dbReference>
<dbReference type="EMBL" id="CAADRA010007477">
    <property type="protein sequence ID" value="VFU01426.1"/>
    <property type="molecule type" value="Genomic_DNA"/>
</dbReference>
<accession>A0A485LRF0</accession>
<sequence length="295" mass="33145">MAISIPAGFLDWVLQQREVAKYHILFYVLNYVHIACTARKPNLVHGNSRQLIRKCSVLVNYAKAYHPTWYLLNNEHLHTITVALSKQCPGIVYEREIFHLQDCLLGLGQVVAPNALASPRTRPSHRPTMYDGNIPFSFVVTSFSQNYICVTVDKPRLLYNGPMTAGLFSLFFDRSNAHKQFVNYPTIDVEKIRSCTIPAEFDETLTRRIFGYVSVSDFYRDASCAQYMKNVCIPLLCLSAKDDPICIDRSTPAPPTTTSYSPWPPPVATWAFTLAAASSNPPTNGRLVSLLSFAT</sequence>
<dbReference type="GO" id="GO:0034338">
    <property type="term" value="F:short-chain carboxylesterase activity"/>
    <property type="evidence" value="ECO:0007669"/>
    <property type="project" value="TreeGrafter"/>
</dbReference>
<comment type="similarity">
    <text evidence="1">Belongs to the AB hydrolase superfamily. AB hydrolase 4 family.</text>
</comment>
<organism evidence="3 4">
    <name type="scientific">Aphanomyces stellatus</name>
    <dbReference type="NCBI Taxonomy" id="120398"/>
    <lineage>
        <taxon>Eukaryota</taxon>
        <taxon>Sar</taxon>
        <taxon>Stramenopiles</taxon>
        <taxon>Oomycota</taxon>
        <taxon>Saprolegniomycetes</taxon>
        <taxon>Saprolegniales</taxon>
        <taxon>Verrucalvaceae</taxon>
        <taxon>Aphanomyces</taxon>
    </lineage>
</organism>
<evidence type="ECO:0000313" key="2">
    <source>
        <dbReference type="EMBL" id="KAF0683103.1"/>
    </source>
</evidence>
<gene>
    <name evidence="3" type="primary">Aste57867_24791</name>
    <name evidence="2" type="ORF">As57867_024713</name>
    <name evidence="3" type="ORF">ASTE57867_24791</name>
</gene>
<evidence type="ECO:0000256" key="1">
    <source>
        <dbReference type="ARBA" id="ARBA00010884"/>
    </source>
</evidence>
<dbReference type="PANTHER" id="PTHR10794:SF84">
    <property type="entry name" value="ESTERASE_LIPASE_THIOESTERASE FAMILY PROTEIN"/>
    <property type="match status" value="1"/>
</dbReference>
<dbReference type="InterPro" id="IPR029058">
    <property type="entry name" value="AB_hydrolase_fold"/>
</dbReference>
<proteinExistence type="inferred from homology"/>
<name>A0A485LRF0_9STRA</name>
<dbReference type="Proteomes" id="UP000332933">
    <property type="component" value="Unassembled WGS sequence"/>
</dbReference>
<dbReference type="SUPFAM" id="SSF53474">
    <property type="entry name" value="alpha/beta-Hydrolases"/>
    <property type="match status" value="1"/>
</dbReference>
<evidence type="ECO:0000313" key="4">
    <source>
        <dbReference type="Proteomes" id="UP000332933"/>
    </source>
</evidence>
<reference evidence="2" key="2">
    <citation type="submission" date="2019-06" db="EMBL/GenBank/DDBJ databases">
        <title>Genomics analysis of Aphanomyces spp. identifies a new class of oomycete effector associated with host adaptation.</title>
        <authorList>
            <person name="Gaulin E."/>
        </authorList>
    </citation>
    <scope>NUCLEOTIDE SEQUENCE</scope>
    <source>
        <strain evidence="2">CBS 578.67</strain>
    </source>
</reference>
<protein>
    <submittedName>
        <fullName evidence="3">Aste57867_24791 protein</fullName>
    </submittedName>
</protein>
<evidence type="ECO:0000313" key="3">
    <source>
        <dbReference type="EMBL" id="VFU01426.1"/>
    </source>
</evidence>
<keyword evidence="4" id="KW-1185">Reference proteome</keyword>
<dbReference type="OrthoDB" id="247542at2759"/>
<dbReference type="GO" id="GO:0047372">
    <property type="term" value="F:monoacylglycerol lipase activity"/>
    <property type="evidence" value="ECO:0007669"/>
    <property type="project" value="TreeGrafter"/>
</dbReference>
<dbReference type="AlphaFoldDB" id="A0A485LRF0"/>
<dbReference type="EMBL" id="VJMH01007451">
    <property type="protein sequence ID" value="KAF0683103.1"/>
    <property type="molecule type" value="Genomic_DNA"/>
</dbReference>
<dbReference type="PANTHER" id="PTHR10794">
    <property type="entry name" value="ABHYDROLASE DOMAIN-CONTAINING PROTEIN"/>
    <property type="match status" value="1"/>
</dbReference>